<evidence type="ECO:0000256" key="2">
    <source>
        <dbReference type="ARBA" id="ARBA00022741"/>
    </source>
</evidence>
<dbReference type="Proteomes" id="UP000694888">
    <property type="component" value="Unplaced"/>
</dbReference>
<protein>
    <submittedName>
        <fullName evidence="6">Guanine nucleotide-binding protein subunit alpha-11</fullName>
    </submittedName>
</protein>
<keyword evidence="2" id="KW-0547">Nucleotide-binding</keyword>
<dbReference type="Pfam" id="PF00503">
    <property type="entry name" value="G-alpha"/>
    <property type="match status" value="1"/>
</dbReference>
<comment type="subunit">
    <text evidence="1">G proteins are composed of 3 units; alpha, beta and gamma. The alpha chain contains the guanine nucleotide binding site.</text>
</comment>
<name>A0ABM0K9M4_APLCA</name>
<reference evidence="6" key="1">
    <citation type="submission" date="2025-08" db="UniProtKB">
        <authorList>
            <consortium name="RefSeq"/>
        </authorList>
    </citation>
    <scope>IDENTIFICATION</scope>
</reference>
<dbReference type="SMART" id="SM00275">
    <property type="entry name" value="G_alpha"/>
    <property type="match status" value="1"/>
</dbReference>
<accession>A0ABM0K9M4</accession>
<dbReference type="CDD" id="cd00066">
    <property type="entry name" value="G-alpha"/>
    <property type="match status" value="1"/>
</dbReference>
<evidence type="ECO:0000256" key="3">
    <source>
        <dbReference type="ARBA" id="ARBA00023134"/>
    </source>
</evidence>
<proteinExistence type="predicted"/>
<dbReference type="Gene3D" id="3.40.50.300">
    <property type="entry name" value="P-loop containing nucleotide triphosphate hydrolases"/>
    <property type="match status" value="1"/>
</dbReference>
<evidence type="ECO:0000256" key="4">
    <source>
        <dbReference type="ARBA" id="ARBA00023224"/>
    </source>
</evidence>
<keyword evidence="4" id="KW-0807">Transducer</keyword>
<dbReference type="RefSeq" id="XP_005112239.1">
    <property type="nucleotide sequence ID" value="XM_005112182.3"/>
</dbReference>
<keyword evidence="5" id="KW-1185">Reference proteome</keyword>
<dbReference type="PANTHER" id="PTHR10218:SF360">
    <property type="entry name" value="GUANINE NUCLEOTIDE-BINDING PROTEIN SUBUNIT ALPHA HOMOLOG"/>
    <property type="match status" value="1"/>
</dbReference>
<keyword evidence="3" id="KW-0342">GTP-binding</keyword>
<dbReference type="SUPFAM" id="SSF52540">
    <property type="entry name" value="P-loop containing nucleoside triphosphate hydrolases"/>
    <property type="match status" value="1"/>
</dbReference>
<dbReference type="PRINTS" id="PR00318">
    <property type="entry name" value="GPROTEINA"/>
</dbReference>
<evidence type="ECO:0000256" key="1">
    <source>
        <dbReference type="ARBA" id="ARBA00011356"/>
    </source>
</evidence>
<sequence>MDWFSLRLAEFRERRRRRAIDERIRHEKNSMDSENVTRQNFILLGFPQSGKSTFLKQLRILHGGGYTESQRREMRTRIYQMMVAVMKLLVEELVKSSVSFSDPVNEHHRLSLDEITVSSVTGYHQSFMDILISLWNDDAIKKSFQRQSMLLPTSTKYFFDNLSRISGADYVPTEHDVLMLATPTTSVEEHVFEIDTKRYRMTEPGGQRPLSTNWFQLFADVNCMLYFVDLSGFDQPCPWSDHENALEGARALFATVSGSRWFCHCTHLVMFSRQDVMKEKLLNDFSSFQKCFPDYTGPSDDCQEVFCFIQMMFIKADASETSDVHCVFVNLTDTHNTRFVFQIVQDILRRPTRCNCCDLL</sequence>
<dbReference type="InterPro" id="IPR001019">
    <property type="entry name" value="Gprotein_alpha_su"/>
</dbReference>
<dbReference type="PANTHER" id="PTHR10218">
    <property type="entry name" value="GTP-BINDING PROTEIN ALPHA SUBUNIT"/>
    <property type="match status" value="1"/>
</dbReference>
<dbReference type="InterPro" id="IPR027417">
    <property type="entry name" value="P-loop_NTPase"/>
</dbReference>
<dbReference type="SUPFAM" id="SSF47895">
    <property type="entry name" value="Transducin (alpha subunit), insertion domain"/>
    <property type="match status" value="1"/>
</dbReference>
<dbReference type="PROSITE" id="PS51882">
    <property type="entry name" value="G_ALPHA"/>
    <property type="match status" value="1"/>
</dbReference>
<dbReference type="GeneID" id="101854133"/>
<organism evidence="5 6">
    <name type="scientific">Aplysia californica</name>
    <name type="common">California sea hare</name>
    <dbReference type="NCBI Taxonomy" id="6500"/>
    <lineage>
        <taxon>Eukaryota</taxon>
        <taxon>Metazoa</taxon>
        <taxon>Spiralia</taxon>
        <taxon>Lophotrochozoa</taxon>
        <taxon>Mollusca</taxon>
        <taxon>Gastropoda</taxon>
        <taxon>Heterobranchia</taxon>
        <taxon>Euthyneura</taxon>
        <taxon>Tectipleura</taxon>
        <taxon>Aplysiida</taxon>
        <taxon>Aplysioidea</taxon>
        <taxon>Aplysiidae</taxon>
        <taxon>Aplysia</taxon>
    </lineage>
</organism>
<dbReference type="Gene3D" id="1.10.400.10">
    <property type="entry name" value="GI Alpha 1, domain 2-like"/>
    <property type="match status" value="1"/>
</dbReference>
<evidence type="ECO:0000313" key="5">
    <source>
        <dbReference type="Proteomes" id="UP000694888"/>
    </source>
</evidence>
<evidence type="ECO:0000313" key="6">
    <source>
        <dbReference type="RefSeq" id="XP_005112239.1"/>
    </source>
</evidence>
<gene>
    <name evidence="6" type="primary">LOC101854133</name>
</gene>
<dbReference type="InterPro" id="IPR011025">
    <property type="entry name" value="GproteinA_insert"/>
</dbReference>